<dbReference type="AlphaFoldDB" id="A0A9Q9B6N9"/>
<proteinExistence type="predicted"/>
<dbReference type="EMBL" id="CP099428">
    <property type="protein sequence ID" value="USW58438.1"/>
    <property type="molecule type" value="Genomic_DNA"/>
</dbReference>
<organism evidence="1 2">
    <name type="scientific">Septoria linicola</name>
    <dbReference type="NCBI Taxonomy" id="215465"/>
    <lineage>
        <taxon>Eukaryota</taxon>
        <taxon>Fungi</taxon>
        <taxon>Dikarya</taxon>
        <taxon>Ascomycota</taxon>
        <taxon>Pezizomycotina</taxon>
        <taxon>Dothideomycetes</taxon>
        <taxon>Dothideomycetidae</taxon>
        <taxon>Mycosphaerellales</taxon>
        <taxon>Mycosphaerellaceae</taxon>
        <taxon>Septoria</taxon>
    </lineage>
</organism>
<dbReference type="Proteomes" id="UP001056384">
    <property type="component" value="Chromosome 11"/>
</dbReference>
<keyword evidence="2" id="KW-1185">Reference proteome</keyword>
<accession>A0A9Q9B6N9</accession>
<gene>
    <name evidence="1" type="ORF">Slin15195_G117570</name>
</gene>
<evidence type="ECO:0000313" key="1">
    <source>
        <dbReference type="EMBL" id="USW58438.1"/>
    </source>
</evidence>
<sequence length="282" mass="32511">MGMSWSWFWHQGAIWREVNIVYSTYSLHEELNEVSDLPIDNGAFDAPWWEQRPYRPRSNHLFHKAVDFFVTQECTRSYDKIFGILGLAKGRIEVDYTISVIDLFMATLADYSLSLGFLTDDWKGLRKRMGLMKMTLNIKEEMNLIAPFMAFELDPFDPVVYLIIHEIAGFFVPGWGKELCREATQTWWYHCCPGDNIATKTVDMITGSEPKLEFKYIAGIFVTGVKLLGSELSSYQAQDKAIRADQVSLKKDNAEMTAPTYDGDTKTHQQWVSLAWTISQRK</sequence>
<name>A0A9Q9B6N9_9PEZI</name>
<evidence type="ECO:0000313" key="2">
    <source>
        <dbReference type="Proteomes" id="UP001056384"/>
    </source>
</evidence>
<reference evidence="1" key="1">
    <citation type="submission" date="2022-06" db="EMBL/GenBank/DDBJ databases">
        <title>Complete genome sequences of two strains of the flax pathogen Septoria linicola.</title>
        <authorList>
            <person name="Lapalu N."/>
            <person name="Simon A."/>
            <person name="Demenou B."/>
            <person name="Paumier D."/>
            <person name="Guillot M.-P."/>
            <person name="Gout L."/>
            <person name="Valade R."/>
        </authorList>
    </citation>
    <scope>NUCLEOTIDE SEQUENCE</scope>
    <source>
        <strain evidence="1">SE15195</strain>
    </source>
</reference>
<protein>
    <submittedName>
        <fullName evidence="1">Uncharacterized protein</fullName>
    </submittedName>
</protein>